<dbReference type="SUPFAM" id="SSF52047">
    <property type="entry name" value="RNI-like"/>
    <property type="match status" value="1"/>
</dbReference>
<reference evidence="2" key="1">
    <citation type="journal article" date="2021" name="Proc. Natl. Acad. Sci. U.S.A.">
        <title>Three genomes in the algal genus Volvox reveal the fate of a haploid sex-determining region after a transition to homothallism.</title>
        <authorList>
            <person name="Yamamoto K."/>
            <person name="Hamaji T."/>
            <person name="Kawai-Toyooka H."/>
            <person name="Matsuzaki R."/>
            <person name="Takahashi F."/>
            <person name="Nishimura Y."/>
            <person name="Kawachi M."/>
            <person name="Noguchi H."/>
            <person name="Minakuchi Y."/>
            <person name="Umen J.G."/>
            <person name="Toyoda A."/>
            <person name="Nozaki H."/>
        </authorList>
    </citation>
    <scope>NUCLEOTIDE SEQUENCE</scope>
    <source>
        <strain evidence="2">NIES-3785</strain>
    </source>
</reference>
<evidence type="ECO:0000313" key="3">
    <source>
        <dbReference type="Proteomes" id="UP000722791"/>
    </source>
</evidence>
<feature type="region of interest" description="Disordered" evidence="1">
    <location>
        <begin position="569"/>
        <end position="605"/>
    </location>
</feature>
<feature type="compositionally biased region" description="Acidic residues" evidence="1">
    <location>
        <begin position="572"/>
        <end position="595"/>
    </location>
</feature>
<feature type="compositionally biased region" description="Low complexity" evidence="1">
    <location>
        <begin position="362"/>
        <end position="375"/>
    </location>
</feature>
<feature type="compositionally biased region" description="Low complexity" evidence="1">
    <location>
        <begin position="596"/>
        <end position="605"/>
    </location>
</feature>
<accession>A0A8J4GHV5</accession>
<gene>
    <name evidence="2" type="ORF">Vretimale_11368</name>
</gene>
<evidence type="ECO:0000313" key="2">
    <source>
        <dbReference type="EMBL" id="GIM07152.1"/>
    </source>
</evidence>
<dbReference type="EMBL" id="BNCQ01000023">
    <property type="protein sequence ID" value="GIM07152.1"/>
    <property type="molecule type" value="Genomic_DNA"/>
</dbReference>
<evidence type="ECO:0000256" key="1">
    <source>
        <dbReference type="SAM" id="MobiDB-lite"/>
    </source>
</evidence>
<proteinExistence type="predicted"/>
<dbReference type="Proteomes" id="UP000722791">
    <property type="component" value="Unassembled WGS sequence"/>
</dbReference>
<name>A0A8J4GHV5_9CHLO</name>
<dbReference type="AlphaFoldDB" id="A0A8J4GHV5"/>
<sequence>MYSSAVLPCDGLRSCTALEELRLQLSVDRSMHIGPFKYGFRSYANRLLQRHSDLALPAEQLTMVAMGGFFFWHRPLQSAGLAAAIEPPPAAPSATPAGDGDAAAVGGGAGGTSGCGDACIDGGSSSSDNRRKSRAVPPAVAAIASLTQLRCLELYGTSIVRVLDPPNRLSGLSALRNLSRLRVDLPVNTEDRYPSSATFAAATPDSAGAWCLAPTLATLTWLQDLDLGASYTVPPDALPSLEALSKLSRLCCGTLIAPPRQYRRRMHPYELHHLQEEDFQQQEEQLQQWPFVRLPLPASLEQLQVASLPTAPVLAAIAALPNIKVLTLTGRGVPGAAVTRGGAGSGSLRPGGGNTAVEGQKAGSATGPACGGASSSSALHTCEPLRLTLADEPSPREYEHLAAARMVDEVAVAAVLLRRLLPPSLLRRVALQPYSWLPTTKLQGPHAAWLSELAPLGEVVEAVELVAFALGPGDLAALRAALPNLKMLSLYVCRLDADDIRHLQDVPSLALRVDASCEYACMYGNEYDAAGLDAGSEDFVDEAEAQDLDPDHQGLWPVAAELQWAYERALDATDDEEGEGEEEGGELAEAEEGEADQAASDAWVG</sequence>
<organism evidence="2 3">
    <name type="scientific">Volvox reticuliferus</name>
    <dbReference type="NCBI Taxonomy" id="1737510"/>
    <lineage>
        <taxon>Eukaryota</taxon>
        <taxon>Viridiplantae</taxon>
        <taxon>Chlorophyta</taxon>
        <taxon>core chlorophytes</taxon>
        <taxon>Chlorophyceae</taxon>
        <taxon>CS clade</taxon>
        <taxon>Chlamydomonadales</taxon>
        <taxon>Volvocaceae</taxon>
        <taxon>Volvox</taxon>
    </lineage>
</organism>
<comment type="caution">
    <text evidence="2">The sequence shown here is derived from an EMBL/GenBank/DDBJ whole genome shotgun (WGS) entry which is preliminary data.</text>
</comment>
<feature type="region of interest" description="Disordered" evidence="1">
    <location>
        <begin position="340"/>
        <end position="375"/>
    </location>
</feature>
<protein>
    <submittedName>
        <fullName evidence="2">Uncharacterized protein</fullName>
    </submittedName>
</protein>
<feature type="compositionally biased region" description="Gly residues" evidence="1">
    <location>
        <begin position="341"/>
        <end position="354"/>
    </location>
</feature>